<accession>A0A671FIH8</accession>
<evidence type="ECO:0000313" key="5">
    <source>
        <dbReference type="Proteomes" id="UP000585614"/>
    </source>
</evidence>
<evidence type="ECO:0000313" key="4">
    <source>
        <dbReference type="Proteomes" id="UP000472240"/>
    </source>
</evidence>
<dbReference type="Ensembl" id="ENSRFET00010027599.1">
    <property type="protein sequence ID" value="ENSRFEP00010025396.1"/>
    <property type="gene ID" value="ENSRFEG00010016917.1"/>
</dbReference>
<reference evidence="3" key="5">
    <citation type="submission" date="2025-05" db="UniProtKB">
        <authorList>
            <consortium name="Ensembl"/>
        </authorList>
    </citation>
    <scope>IDENTIFICATION</scope>
</reference>
<reference evidence="3 4" key="3">
    <citation type="submission" date="2018-12" db="EMBL/GenBank/DDBJ databases">
        <title>G10K-VGP greater horseshoe bat female genome, primary haplotype.</title>
        <authorList>
            <person name="Teeling E."/>
            <person name="Myers G."/>
            <person name="Vernes S."/>
            <person name="Pippel M."/>
            <person name="Winkler S."/>
            <person name="Fedrigo O."/>
            <person name="Rhie A."/>
            <person name="Koren S."/>
            <person name="Phillippy A."/>
            <person name="Lewin H."/>
            <person name="Damas J."/>
            <person name="Howe K."/>
            <person name="Mountcastle J."/>
            <person name="Jarvis E.D."/>
        </authorList>
    </citation>
    <scope>NUCLEOTIDE SEQUENCE [LARGE SCALE GENOMIC DNA]</scope>
</reference>
<proteinExistence type="predicted"/>
<keyword evidence="4" id="KW-1185">Reference proteome</keyword>
<organism evidence="3 4">
    <name type="scientific">Rhinolophus ferrumequinum</name>
    <name type="common">Greater horseshoe bat</name>
    <dbReference type="NCBI Taxonomy" id="59479"/>
    <lineage>
        <taxon>Eukaryota</taxon>
        <taxon>Metazoa</taxon>
        <taxon>Chordata</taxon>
        <taxon>Craniata</taxon>
        <taxon>Vertebrata</taxon>
        <taxon>Euteleostomi</taxon>
        <taxon>Mammalia</taxon>
        <taxon>Eutheria</taxon>
        <taxon>Laurasiatheria</taxon>
        <taxon>Chiroptera</taxon>
        <taxon>Yinpterochiroptera</taxon>
        <taxon>Rhinolophoidea</taxon>
        <taxon>Rhinolophidae</taxon>
        <taxon>Rhinolophinae</taxon>
        <taxon>Rhinolophus</taxon>
    </lineage>
</organism>
<reference evidence="2 5" key="4">
    <citation type="journal article" date="2020" name="Nature">
        <title>Six reference-quality genomes reveal evolution of bat adaptations.</title>
        <authorList>
            <person name="Jebb D."/>
            <person name="Huang Z."/>
            <person name="Pippel M."/>
            <person name="Hughes G.M."/>
            <person name="Lavrichenko K."/>
            <person name="Devanna P."/>
            <person name="Winkler S."/>
            <person name="Jermiin L.S."/>
            <person name="Skirmuntt E.C."/>
            <person name="Katzourakis A."/>
            <person name="Burkitt-Gray L."/>
            <person name="Ray D.A."/>
            <person name="Sullivan K.A.M."/>
            <person name="Roscito J.G."/>
            <person name="Kirilenko B.M."/>
            <person name="Davalos L.M."/>
            <person name="Corthals A.P."/>
            <person name="Power M.L."/>
            <person name="Jones G."/>
            <person name="Ransome R.D."/>
            <person name="Dechmann D.K.N."/>
            <person name="Locatelli A.G."/>
            <person name="Puechmaille S.J."/>
            <person name="Fedrigo O."/>
            <person name="Jarvis E.D."/>
            <person name="Hiller M."/>
            <person name="Vernes S.C."/>
            <person name="Myers E.W."/>
            <person name="Teeling E.C."/>
        </authorList>
    </citation>
    <scope>NUCLEOTIDE SEQUENCE [LARGE SCALE GENOMIC DNA]</scope>
    <source>
        <strain evidence="2">MRhiFer1</strain>
        <tissue evidence="2">Lung</tissue>
    </source>
</reference>
<evidence type="ECO:0000313" key="2">
    <source>
        <dbReference type="EMBL" id="KAF6287416.1"/>
    </source>
</evidence>
<dbReference type="Proteomes" id="UP000472240">
    <property type="component" value="Chromosome 15"/>
</dbReference>
<name>A0A671FIH8_RHIFE</name>
<evidence type="ECO:0000256" key="1">
    <source>
        <dbReference type="SAM" id="MobiDB-lite"/>
    </source>
</evidence>
<dbReference type="AlphaFoldDB" id="A0A671FIH8"/>
<sequence length="52" mass="5301">MGCHSSKTTKVEGESQKPGEQPSGEEPNLEAGTVAADGKDASMKEGAPEPQS</sequence>
<feature type="compositionally biased region" description="Basic and acidic residues" evidence="1">
    <location>
        <begin position="37"/>
        <end position="52"/>
    </location>
</feature>
<dbReference type="Proteomes" id="UP000585614">
    <property type="component" value="Unassembled WGS sequence"/>
</dbReference>
<dbReference type="EMBL" id="JACAGC010000022">
    <property type="protein sequence ID" value="KAF6287416.1"/>
    <property type="molecule type" value="Genomic_DNA"/>
</dbReference>
<evidence type="ECO:0000313" key="3">
    <source>
        <dbReference type="Ensembl" id="ENSRFEP00010025396.1"/>
    </source>
</evidence>
<reference evidence="3 4" key="1">
    <citation type="journal article" date="2015" name="Annu Rev Anim Biosci">
        <title>The Genome 10K Project: a way forward.</title>
        <authorList>
            <person name="Koepfli K.P."/>
            <person name="Paten B."/>
            <person name="O'Brien S.J."/>
            <person name="Koepfli K.P."/>
            <person name="Paten B."/>
            <person name="Antunes A."/>
            <person name="Belov K."/>
            <person name="Bustamante C."/>
            <person name="Castoe T.A."/>
            <person name="Clawson H."/>
            <person name="Crawford A.J."/>
            <person name="Diekhans M."/>
            <person name="Distel D."/>
            <person name="Durbin R."/>
            <person name="Earl D."/>
            <person name="Fujita M.K."/>
            <person name="Gamble T."/>
            <person name="Georges A."/>
            <person name="Gemmell N."/>
            <person name="Gilbert M.T."/>
            <person name="Graves J.M."/>
            <person name="Green R.E."/>
            <person name="Hickey G."/>
            <person name="Jarvis E.D."/>
            <person name="Johnson W."/>
            <person name="Komissarov A."/>
            <person name="Korf I."/>
            <person name="Kuhn R."/>
            <person name="Larkin D.M."/>
            <person name="Lewin H."/>
            <person name="Lopez J.V."/>
            <person name="Ma J."/>
            <person name="Marques-Bonet T."/>
            <person name="Miller W."/>
            <person name="Murphy R."/>
            <person name="Pevzner P."/>
            <person name="Shapiro B."/>
            <person name="Steiner C."/>
            <person name="Tamazian G."/>
            <person name="Venkatesh B."/>
            <person name="Wang J."/>
            <person name="Wayne R."/>
            <person name="Wiley E."/>
            <person name="Yang H."/>
            <person name="Zhang G."/>
            <person name="Haussler D."/>
            <person name="Ryder O."/>
            <person name="O'Brien S.J."/>
        </authorList>
    </citation>
    <scope>NUCLEOTIDE SEQUENCE</scope>
</reference>
<reference evidence="3 4" key="2">
    <citation type="journal article" date="2018" name="Annu Rev Anim Biosci">
        <title>Bat Biology, Genomes, and the Bat1K Project: To Generate Chromosome-Level Genomes for All Living Bat Species.</title>
        <authorList>
            <person name="Teeling E.C."/>
            <person name="Vernes S.C."/>
            <person name="Davalos L.M."/>
            <person name="Ray D.A."/>
            <person name="Gilbert M.T.P."/>
            <person name="Myers E."/>
        </authorList>
    </citation>
    <scope>NUCLEOTIDE SEQUENCE</scope>
</reference>
<gene>
    <name evidence="3" type="primary">CHD9NB</name>
    <name evidence="2" type="ORF">mRhiFer1_000114</name>
</gene>
<protein>
    <submittedName>
        <fullName evidence="3">CHD9 neighbor</fullName>
    </submittedName>
</protein>
<dbReference type="OMA" id="QAADCKD"/>
<dbReference type="GeneTree" id="ENSGT00980000198839"/>
<feature type="region of interest" description="Disordered" evidence="1">
    <location>
        <begin position="1"/>
        <end position="52"/>
    </location>
</feature>